<dbReference type="InterPro" id="IPR006276">
    <property type="entry name" value="Cobalamin-indep_Met_synthase"/>
</dbReference>
<keyword evidence="6 10" id="KW-0808">Transferase</keyword>
<dbReference type="NCBIfam" id="NF003556">
    <property type="entry name" value="PRK05222.1"/>
    <property type="match status" value="1"/>
</dbReference>
<dbReference type="GO" id="GO:0008270">
    <property type="term" value="F:zinc ion binding"/>
    <property type="evidence" value="ECO:0007669"/>
    <property type="project" value="InterPro"/>
</dbReference>
<dbReference type="Pfam" id="PF01717">
    <property type="entry name" value="Meth_synt_2"/>
    <property type="match status" value="1"/>
</dbReference>
<dbReference type="UniPathway" id="UPA00051">
    <property type="reaction ID" value="UER00082"/>
</dbReference>
<evidence type="ECO:0000256" key="13">
    <source>
        <dbReference type="PIRSR" id="PIRSR000382-3"/>
    </source>
</evidence>
<evidence type="ECO:0000256" key="2">
    <source>
        <dbReference type="ARBA" id="ARBA00004681"/>
    </source>
</evidence>
<comment type="similarity">
    <text evidence="3 10">Belongs to the vitamin-B12 independent methionine synthase family.</text>
</comment>
<dbReference type="GO" id="GO:0003871">
    <property type="term" value="F:5-methyltetrahydropteroyltriglutamate-homocysteine S-methyltransferase activity"/>
    <property type="evidence" value="ECO:0007669"/>
    <property type="project" value="UniProtKB-UniRule"/>
</dbReference>
<comment type="cofactor">
    <cofactor evidence="10">
        <name>Zn(2+)</name>
        <dbReference type="ChEBI" id="CHEBI:29105"/>
    </cofactor>
    <text evidence="10">Binds 1 zinc ion per subunit.</text>
</comment>
<feature type="binding site" evidence="10 11">
    <location>
        <position position="594"/>
    </location>
    <ligand>
        <name>L-homocysteine</name>
        <dbReference type="ChEBI" id="CHEBI:58199"/>
    </ligand>
</feature>
<sequence length="752" mass="86289">MPYVTGFPRIGEKRELKFALEKYWNKEITLNELQEVAKTLRKRHWKYQKEAGIEFIGSNDFSFYDQMIDTIVMVGAEPEEYNDLDGLDRYFAMARGDKTHKALAMTKWFNTNYHYFVPILHKDQNFSLNLDKVISEYQEAKALGIETEVNLIGPVTFLALSRTSDGSNPLDLLDRLLPIYQEALNRLEKIGAKNVQLDEPALVRDPDEKLLNALQKSYETLKADDLELFVVTYFEHANEAVEILVDTSVDGIGLDFVHGPKNIESVEKIAKSGKKLIAGVVDGRNIWVSDIEKKVEFLNALPIDKDRLVVSTSCSLLHVPYTLEYEEKLDSNIKTWLAFAKEKLNELRIIDKLYRSKELGEDEALLEANKKANATRKSSTQIHNKSVQDRLANLTKEECERSLPATRRLELQHEILKYPILPTTTIGSFPQTKEVRAIRKAYKDGVMSEEEYKEKIKEQIRYCVKVQEDIGLDVLVHGEFERNDMVEYFGEFLEGVTFSQNGWVQSYGSRCVKPPIIFGDVSRPEPMTVEWITYAQSLTDKPMKGMLTGPVTMLNWSFVRDDLKRESVYKQMALAIADEVKDLQEAGIQIIQVDEAAFKEGYPLRDENKNEYERVAVESFKIATAVAKPETQIHTHMCYSDFNDIMPTIDAMDADVISIETARNGNRLLEAFKNYNYQKEVGAGVYDIHSPRVPSKEELIKEIEKKIQVFPASKLWINPDCGLKTRKWDEVIPALTNMVEATKEIRKRIVKL</sequence>
<feature type="binding site" evidence="10">
    <location>
        <position position="600"/>
    </location>
    <ligand>
        <name>5-methyltetrahydropteroyltri-L-glutamate</name>
        <dbReference type="ChEBI" id="CHEBI:58207"/>
    </ligand>
</feature>
<evidence type="ECO:0000256" key="3">
    <source>
        <dbReference type="ARBA" id="ARBA00009553"/>
    </source>
</evidence>
<evidence type="ECO:0000256" key="7">
    <source>
        <dbReference type="ARBA" id="ARBA00022723"/>
    </source>
</evidence>
<dbReference type="AlphaFoldDB" id="A0A1W1WTT5"/>
<keyword evidence="5 10" id="KW-0028">Amino-acid biosynthesis</keyword>
<proteinExistence type="inferred from homology"/>
<gene>
    <name evidence="10" type="primary">metE</name>
    <name evidence="16" type="ORF">SAMN05660197_1550</name>
</gene>
<dbReference type="NCBIfam" id="TIGR01371">
    <property type="entry name" value="met_syn_B12ind"/>
    <property type="match status" value="1"/>
</dbReference>
<dbReference type="STRING" id="1069081.SAMN05660197_1550"/>
<feature type="binding site" evidence="10">
    <location>
        <position position="107"/>
    </location>
    <ligand>
        <name>5-methyltetrahydropteroyltri-L-glutamate</name>
        <dbReference type="ChEBI" id="CHEBI:58207"/>
    </ligand>
</feature>
<evidence type="ECO:0000256" key="4">
    <source>
        <dbReference type="ARBA" id="ARBA00022603"/>
    </source>
</evidence>
<feature type="binding site" evidence="12">
    <location>
        <position position="636"/>
    </location>
    <ligand>
        <name>Zn(2+)</name>
        <dbReference type="ChEBI" id="CHEBI:29105"/>
        <label>1</label>
        <note>catalytic</note>
    </ligand>
</feature>
<accession>A0A1W1WTT5</accession>
<feature type="binding site" evidence="10 11">
    <location>
        <begin position="510"/>
        <end position="511"/>
    </location>
    <ligand>
        <name>5-methyltetrahydropteroyltri-L-glutamate</name>
        <dbReference type="ChEBI" id="CHEBI:58207"/>
    </ligand>
</feature>
<keyword evidence="7 10" id="KW-0479">Metal-binding</keyword>
<feature type="binding site" evidence="11">
    <location>
        <position position="112"/>
    </location>
    <ligand>
        <name>5-methyltetrahydropteroyltri-L-glutamate</name>
        <dbReference type="ChEBI" id="CHEBI:58207"/>
    </ligand>
</feature>
<feature type="binding site" evidence="10">
    <location>
        <position position="479"/>
    </location>
    <ligand>
        <name>L-homocysteine</name>
        <dbReference type="ChEBI" id="CHEBI:58199"/>
    </ligand>
</feature>
<evidence type="ECO:0000259" key="14">
    <source>
        <dbReference type="Pfam" id="PF01717"/>
    </source>
</evidence>
<dbReference type="EC" id="2.1.1.14" evidence="10"/>
<comment type="cofactor">
    <cofactor evidence="12">
        <name>Zn(2+)</name>
        <dbReference type="ChEBI" id="CHEBI:29105"/>
    </cofactor>
    <text evidence="12">Binds 2 Zn(2+) ions per subunit.</text>
</comment>
<evidence type="ECO:0000256" key="9">
    <source>
        <dbReference type="ARBA" id="ARBA00023167"/>
    </source>
</evidence>
<feature type="binding site" evidence="10 11">
    <location>
        <begin position="426"/>
        <end position="428"/>
    </location>
    <ligand>
        <name>L-methionine</name>
        <dbReference type="ChEBI" id="CHEBI:57844"/>
    </ligand>
</feature>
<dbReference type="PIRSF" id="PIRSF000382">
    <property type="entry name" value="MeTrfase_B12_ind"/>
    <property type="match status" value="1"/>
</dbReference>
<feature type="domain" description="Cobalamin-independent methionine synthase MetE N-terminal" evidence="15">
    <location>
        <begin position="4"/>
        <end position="301"/>
    </location>
</feature>
<keyword evidence="4 10" id="KW-0489">Methyltransferase</keyword>
<dbReference type="Gene3D" id="3.20.20.210">
    <property type="match status" value="2"/>
</dbReference>
<dbReference type="GO" id="GO:0032259">
    <property type="term" value="P:methylation"/>
    <property type="evidence" value="ECO:0007669"/>
    <property type="project" value="UniProtKB-KW"/>
</dbReference>
<feature type="binding site" evidence="10 11">
    <location>
        <position position="556"/>
    </location>
    <ligand>
        <name>5-methyltetrahydropteroyltri-L-glutamate</name>
        <dbReference type="ChEBI" id="CHEBI:58207"/>
    </ligand>
</feature>
<dbReference type="InterPro" id="IPR013215">
    <property type="entry name" value="Cbl-indep_Met_Synth_N"/>
</dbReference>
<feature type="binding site" evidence="11">
    <location>
        <position position="17"/>
    </location>
    <ligand>
        <name>5-methyltetrahydropteroyltri-L-glutamate</name>
        <dbReference type="ChEBI" id="CHEBI:58207"/>
    </ligand>
</feature>
<evidence type="ECO:0000256" key="11">
    <source>
        <dbReference type="PIRSR" id="PIRSR000382-1"/>
    </source>
</evidence>
<feature type="domain" description="Cobalamin-independent methionine synthase MetE C-terminal/archaeal" evidence="14">
    <location>
        <begin position="421"/>
        <end position="743"/>
    </location>
</feature>
<dbReference type="EMBL" id="FWWZ01000001">
    <property type="protein sequence ID" value="SMC09728.1"/>
    <property type="molecule type" value="Genomic_DNA"/>
</dbReference>
<organism evidence="16 17">
    <name type="scientific">Nitratiruptor tergarcus DSM 16512</name>
    <dbReference type="NCBI Taxonomy" id="1069081"/>
    <lineage>
        <taxon>Bacteria</taxon>
        <taxon>Pseudomonadati</taxon>
        <taxon>Campylobacterota</taxon>
        <taxon>Epsilonproteobacteria</taxon>
        <taxon>Nautiliales</taxon>
        <taxon>Nitratiruptoraceae</taxon>
        <taxon>Nitratiruptor</taxon>
    </lineage>
</organism>
<keyword evidence="10" id="KW-0677">Repeat</keyword>
<keyword evidence="8 10" id="KW-0862">Zinc</keyword>
<dbReference type="GO" id="GO:0009086">
    <property type="term" value="P:methionine biosynthetic process"/>
    <property type="evidence" value="ECO:0007669"/>
    <property type="project" value="UniProtKB-UniRule"/>
</dbReference>
<dbReference type="SUPFAM" id="SSF51726">
    <property type="entry name" value="UROD/MetE-like"/>
    <property type="match status" value="2"/>
</dbReference>
<dbReference type="InterPro" id="IPR002629">
    <property type="entry name" value="Met_Synth_C/arc"/>
</dbReference>
<reference evidence="17" key="1">
    <citation type="submission" date="2017-04" db="EMBL/GenBank/DDBJ databases">
        <authorList>
            <person name="Varghese N."/>
            <person name="Submissions S."/>
        </authorList>
    </citation>
    <scope>NUCLEOTIDE SEQUENCE [LARGE SCALE GENOMIC DNA]</scope>
    <source>
        <strain evidence="17">DSM 16512</strain>
    </source>
</reference>
<evidence type="ECO:0000256" key="8">
    <source>
        <dbReference type="ARBA" id="ARBA00022833"/>
    </source>
</evidence>
<comment type="function">
    <text evidence="1 10">Catalyzes the transfer of a methyl group from 5-methyltetrahydrofolate to homocysteine resulting in methionine formation.</text>
</comment>
<feature type="binding site" evidence="10">
    <location>
        <begin position="14"/>
        <end position="17"/>
    </location>
    <ligand>
        <name>5-methyltetrahydropteroyltri-L-glutamate</name>
        <dbReference type="ChEBI" id="CHEBI:58207"/>
    </ligand>
</feature>
<dbReference type="RefSeq" id="WP_084275945.1">
    <property type="nucleotide sequence ID" value="NZ_AP026671.1"/>
</dbReference>
<feature type="binding site" evidence="10 11">
    <location>
        <position position="479"/>
    </location>
    <ligand>
        <name>L-methionine</name>
        <dbReference type="ChEBI" id="CHEBI:57844"/>
    </ligand>
</feature>
<evidence type="ECO:0000259" key="15">
    <source>
        <dbReference type="Pfam" id="PF08267"/>
    </source>
</evidence>
<name>A0A1W1WTT5_9BACT</name>
<feature type="binding site" evidence="10 11">
    <location>
        <begin position="426"/>
        <end position="428"/>
    </location>
    <ligand>
        <name>L-homocysteine</name>
        <dbReference type="ChEBI" id="CHEBI:58199"/>
    </ligand>
</feature>
<evidence type="ECO:0000313" key="17">
    <source>
        <dbReference type="Proteomes" id="UP000192602"/>
    </source>
</evidence>
<keyword evidence="9 10" id="KW-0486">Methionine biosynthesis</keyword>
<feature type="binding site" evidence="12">
    <location>
        <position position="721"/>
    </location>
    <ligand>
        <name>Zn(2+)</name>
        <dbReference type="ChEBI" id="CHEBI:29105"/>
        <label>1</label>
        <note>catalytic</note>
    </ligand>
</feature>
<feature type="binding site" evidence="10">
    <location>
        <position position="636"/>
    </location>
    <ligand>
        <name>Zn(2+)</name>
        <dbReference type="ChEBI" id="CHEBI:29105"/>
        <note>catalytic</note>
    </ligand>
</feature>
<feature type="active site" description="Proton donor" evidence="10 13">
    <location>
        <position position="689"/>
    </location>
</feature>
<dbReference type="OrthoDB" id="244285at2"/>
<evidence type="ECO:0000256" key="5">
    <source>
        <dbReference type="ARBA" id="ARBA00022605"/>
    </source>
</evidence>
<evidence type="ECO:0000256" key="12">
    <source>
        <dbReference type="PIRSR" id="PIRSR000382-2"/>
    </source>
</evidence>
<dbReference type="HAMAP" id="MF_00172">
    <property type="entry name" value="Meth_synth"/>
    <property type="match status" value="1"/>
</dbReference>
<feature type="binding site" evidence="10">
    <location>
        <position position="660"/>
    </location>
    <ligand>
        <name>Zn(2+)</name>
        <dbReference type="ChEBI" id="CHEBI:29105"/>
        <note>catalytic</note>
    </ligand>
</feature>
<evidence type="ECO:0000313" key="16">
    <source>
        <dbReference type="EMBL" id="SMC09728.1"/>
    </source>
</evidence>
<dbReference type="CDD" id="cd03311">
    <property type="entry name" value="CIMS_C_terminal_like"/>
    <property type="match status" value="1"/>
</dbReference>
<dbReference type="Proteomes" id="UP000192602">
    <property type="component" value="Unassembled WGS sequence"/>
</dbReference>
<dbReference type="PANTHER" id="PTHR30519">
    <property type="entry name" value="5-METHYLTETRAHYDROPTEROYLTRIGLUTAMATE--HOMOCYSTEINE METHYLTRANSFERASE"/>
    <property type="match status" value="1"/>
</dbReference>
<dbReference type="Pfam" id="PF08267">
    <property type="entry name" value="Meth_synt_1"/>
    <property type="match status" value="1"/>
</dbReference>
<evidence type="ECO:0000256" key="1">
    <source>
        <dbReference type="ARBA" id="ARBA00002777"/>
    </source>
</evidence>
<keyword evidence="17" id="KW-1185">Reference proteome</keyword>
<evidence type="ECO:0000256" key="6">
    <source>
        <dbReference type="ARBA" id="ARBA00022679"/>
    </source>
</evidence>
<feature type="binding site" evidence="10 11">
    <location>
        <position position="594"/>
    </location>
    <ligand>
        <name>L-methionine</name>
        <dbReference type="ChEBI" id="CHEBI:57844"/>
    </ligand>
</feature>
<comment type="catalytic activity">
    <reaction evidence="10">
        <text>5-methyltetrahydropteroyltri-L-glutamate + L-homocysteine = tetrahydropteroyltri-L-glutamate + L-methionine</text>
        <dbReference type="Rhea" id="RHEA:21196"/>
        <dbReference type="ChEBI" id="CHEBI:57844"/>
        <dbReference type="ChEBI" id="CHEBI:58140"/>
        <dbReference type="ChEBI" id="CHEBI:58199"/>
        <dbReference type="ChEBI" id="CHEBI:58207"/>
        <dbReference type="EC" id="2.1.1.14"/>
    </reaction>
</comment>
<dbReference type="CDD" id="cd03312">
    <property type="entry name" value="CIMS_N_terminal_like"/>
    <property type="match status" value="1"/>
</dbReference>
<feature type="binding site" evidence="10">
    <location>
        <position position="638"/>
    </location>
    <ligand>
        <name>Zn(2+)</name>
        <dbReference type="ChEBI" id="CHEBI:29105"/>
        <note>catalytic</note>
    </ligand>
</feature>
<comment type="pathway">
    <text evidence="2 10">Amino-acid biosynthesis; L-methionine biosynthesis via de novo pathway; L-methionine from L-homocysteine (MetE route): step 1/1.</text>
</comment>
<feature type="binding site" evidence="12">
    <location>
        <position position="638"/>
    </location>
    <ligand>
        <name>Zn(2+)</name>
        <dbReference type="ChEBI" id="CHEBI:29105"/>
        <label>1</label>
        <note>catalytic</note>
    </ligand>
</feature>
<evidence type="ECO:0000256" key="10">
    <source>
        <dbReference type="HAMAP-Rule" id="MF_00172"/>
    </source>
</evidence>
<dbReference type="InterPro" id="IPR038071">
    <property type="entry name" value="UROD/MetE-like_sf"/>
</dbReference>
<feature type="binding site" evidence="10">
    <location>
        <position position="721"/>
    </location>
    <ligand>
        <name>Zn(2+)</name>
        <dbReference type="ChEBI" id="CHEBI:29105"/>
        <note>catalytic</note>
    </ligand>
</feature>
<feature type="binding site" evidence="12">
    <location>
        <position position="660"/>
    </location>
    <ligand>
        <name>Zn(2+)</name>
        <dbReference type="ChEBI" id="CHEBI:29105"/>
        <label>1</label>
        <note>catalytic</note>
    </ligand>
</feature>
<protein>
    <recommendedName>
        <fullName evidence="10">5-methyltetrahydropteroyltriglutamate--homocysteine methyltransferase</fullName>
        <ecNumber evidence="10">2.1.1.14</ecNumber>
    </recommendedName>
    <alternativeName>
        <fullName evidence="10">Cobalamin-independent methionine synthase</fullName>
    </alternativeName>
    <alternativeName>
        <fullName evidence="10">Methionine synthase, vitamin-B12 independent isozyme</fullName>
    </alternativeName>
</protein>